<dbReference type="AlphaFoldDB" id="A0A518BC98"/>
<dbReference type="CDD" id="cd02947">
    <property type="entry name" value="TRX_family"/>
    <property type="match status" value="1"/>
</dbReference>
<dbReference type="InterPro" id="IPR036249">
    <property type="entry name" value="Thioredoxin-like_sf"/>
</dbReference>
<proteinExistence type="predicted"/>
<accession>A0A518BC98</accession>
<dbReference type="SUPFAM" id="SSF52833">
    <property type="entry name" value="Thioredoxin-like"/>
    <property type="match status" value="1"/>
</dbReference>
<dbReference type="EMBL" id="CP036279">
    <property type="protein sequence ID" value="QDU64606.1"/>
    <property type="molecule type" value="Genomic_DNA"/>
</dbReference>
<evidence type="ECO:0008006" key="3">
    <source>
        <dbReference type="Google" id="ProtNLM"/>
    </source>
</evidence>
<dbReference type="OrthoDB" id="6120799at2"/>
<name>A0A518BC98_9BACT</name>
<dbReference type="Proteomes" id="UP000317093">
    <property type="component" value="Chromosome"/>
</dbReference>
<protein>
    <recommendedName>
        <fullName evidence="3">Thiol reductase thioredoxin</fullName>
    </recommendedName>
</protein>
<evidence type="ECO:0000313" key="2">
    <source>
        <dbReference type="Proteomes" id="UP000317093"/>
    </source>
</evidence>
<sequence>MDYADKFDQALSYDEFLAKYGSDEHQRRWKEFHAELKLSDARRSLIAGFTRELRVLCLAGAWCGDCVNQCPIFQRFAEVNDRIKLRFVDRDDHPDLQEHLSIGGGKRVPVVVFLSEENKFIGAYGDKTLTAYRKLASGLGGAACATGLTKPEESYLDGVVQDWLDQFERMQLLLRLSPRLRQIHGD</sequence>
<dbReference type="RefSeq" id="WP_145262922.1">
    <property type="nucleotide sequence ID" value="NZ_CP036279.1"/>
</dbReference>
<reference evidence="1 2" key="1">
    <citation type="submission" date="2019-02" db="EMBL/GenBank/DDBJ databases">
        <title>Deep-cultivation of Planctomycetes and their phenomic and genomic characterization uncovers novel biology.</title>
        <authorList>
            <person name="Wiegand S."/>
            <person name="Jogler M."/>
            <person name="Boedeker C."/>
            <person name="Pinto D."/>
            <person name="Vollmers J."/>
            <person name="Rivas-Marin E."/>
            <person name="Kohn T."/>
            <person name="Peeters S.H."/>
            <person name="Heuer A."/>
            <person name="Rast P."/>
            <person name="Oberbeckmann S."/>
            <person name="Bunk B."/>
            <person name="Jeske O."/>
            <person name="Meyerdierks A."/>
            <person name="Storesund J.E."/>
            <person name="Kallscheuer N."/>
            <person name="Luecker S."/>
            <person name="Lage O.M."/>
            <person name="Pohl T."/>
            <person name="Merkel B.J."/>
            <person name="Hornburger P."/>
            <person name="Mueller R.-W."/>
            <person name="Bruemmer F."/>
            <person name="Labrenz M."/>
            <person name="Spormann A.M."/>
            <person name="Op den Camp H."/>
            <person name="Overmann J."/>
            <person name="Amann R."/>
            <person name="Jetten M.S.M."/>
            <person name="Mascher T."/>
            <person name="Medema M.H."/>
            <person name="Devos D.P."/>
            <person name="Kaster A.-K."/>
            <person name="Ovreas L."/>
            <person name="Rohde M."/>
            <person name="Galperin M.Y."/>
            <person name="Jogler C."/>
        </authorList>
    </citation>
    <scope>NUCLEOTIDE SEQUENCE [LARGE SCALE GENOMIC DNA]</scope>
    <source>
        <strain evidence="1 2">Pan216</strain>
    </source>
</reference>
<organism evidence="1 2">
    <name type="scientific">Kolteria novifilia</name>
    <dbReference type="NCBI Taxonomy" id="2527975"/>
    <lineage>
        <taxon>Bacteria</taxon>
        <taxon>Pseudomonadati</taxon>
        <taxon>Planctomycetota</taxon>
        <taxon>Planctomycetia</taxon>
        <taxon>Kolteriales</taxon>
        <taxon>Kolteriaceae</taxon>
        <taxon>Kolteria</taxon>
    </lineage>
</organism>
<gene>
    <name evidence="1" type="ORF">Pan216_54970</name>
</gene>
<dbReference type="Gene3D" id="3.40.30.10">
    <property type="entry name" value="Glutaredoxin"/>
    <property type="match status" value="1"/>
</dbReference>
<dbReference type="KEGG" id="knv:Pan216_54970"/>
<dbReference type="Pfam" id="PF14595">
    <property type="entry name" value="Thioredoxin_9"/>
    <property type="match status" value="1"/>
</dbReference>
<evidence type="ECO:0000313" key="1">
    <source>
        <dbReference type="EMBL" id="QDU64606.1"/>
    </source>
</evidence>
<keyword evidence="2" id="KW-1185">Reference proteome</keyword>